<dbReference type="Pfam" id="PF13439">
    <property type="entry name" value="Glyco_transf_4"/>
    <property type="match status" value="1"/>
</dbReference>
<sequence length="381" mass="40686">MRAVRIALVHRDLHATTRGGIGTLYRALALLFHAAGHEIVLITQHTPDPLTLTGIRTLALPRTDDLGRHRQAVETALADVRPDVVESSSWEAETLHYVRRPSPARAPVVVRGDLSAATMRAFSHLITAERELLYAAEKVLAVSEFAAGDLAAAYGIPQPVVIANGVERDRFLPGPVTLPTGGRWITLAADATAATSRSLASPSTSLPPPWSSPEGERHRLVWVGKTTPMKGWDRLERLAGELVDVAHITVLLGHAPPLSPITLSGVEDTVTIVQDLPAEDLPGFYRAGDFLLSTSRWEGFGLAIAEALACGTPVLLPADLGTAPELLAAGGGHTYRTAADLRAILADVAPAATLPAWFDWDTAAAETLAVYRTLHKETMVT</sequence>
<dbReference type="CDD" id="cd03801">
    <property type="entry name" value="GT4_PimA-like"/>
    <property type="match status" value="1"/>
</dbReference>
<reference evidence="6" key="1">
    <citation type="submission" date="2016-06" db="EMBL/GenBank/DDBJ databases">
        <title>Complete genome sequence of Actinoalloteichus fjordicus DSM 46855 (=ADI127-17), type strain of the new species Actinoalloteichus fjordicus.</title>
        <authorList>
            <person name="Ruckert C."/>
            <person name="Nouioui I."/>
            <person name="Willmese J."/>
            <person name="van Wezel G."/>
            <person name="Klenk H.-P."/>
            <person name="Kalinowski J."/>
            <person name="Zotchev S.B."/>
        </authorList>
    </citation>
    <scope>NUCLEOTIDE SEQUENCE [LARGE SCALE GENOMIC DNA]</scope>
    <source>
        <strain evidence="6">ADI127-7</strain>
    </source>
</reference>
<evidence type="ECO:0000256" key="2">
    <source>
        <dbReference type="ARBA" id="ARBA00022679"/>
    </source>
</evidence>
<dbReference type="InterPro" id="IPR001296">
    <property type="entry name" value="Glyco_trans_1"/>
</dbReference>
<keyword evidence="1" id="KW-0328">Glycosyltransferase</keyword>
<proteinExistence type="predicted"/>
<evidence type="ECO:0000313" key="5">
    <source>
        <dbReference type="EMBL" id="APU13092.1"/>
    </source>
</evidence>
<evidence type="ECO:0000313" key="6">
    <source>
        <dbReference type="Proteomes" id="UP000185511"/>
    </source>
</evidence>
<dbReference type="GO" id="GO:0016757">
    <property type="term" value="F:glycosyltransferase activity"/>
    <property type="evidence" value="ECO:0007669"/>
    <property type="project" value="UniProtKB-KW"/>
</dbReference>
<accession>A0AAC9L8M0</accession>
<protein>
    <submittedName>
        <fullName evidence="5">Glycosyltransferase</fullName>
    </submittedName>
</protein>
<evidence type="ECO:0000256" key="1">
    <source>
        <dbReference type="ARBA" id="ARBA00022676"/>
    </source>
</evidence>
<evidence type="ECO:0000259" key="3">
    <source>
        <dbReference type="Pfam" id="PF00534"/>
    </source>
</evidence>
<dbReference type="InterPro" id="IPR028098">
    <property type="entry name" value="Glyco_trans_4-like_N"/>
</dbReference>
<dbReference type="EMBL" id="CP016076">
    <property type="protein sequence ID" value="APU13092.1"/>
    <property type="molecule type" value="Genomic_DNA"/>
</dbReference>
<dbReference type="Pfam" id="PF00534">
    <property type="entry name" value="Glycos_transf_1"/>
    <property type="match status" value="1"/>
</dbReference>
<name>A0AAC9L8M0_9PSEU</name>
<organism evidence="5 6">
    <name type="scientific">Actinoalloteichus fjordicus</name>
    <dbReference type="NCBI Taxonomy" id="1612552"/>
    <lineage>
        <taxon>Bacteria</taxon>
        <taxon>Bacillati</taxon>
        <taxon>Actinomycetota</taxon>
        <taxon>Actinomycetes</taxon>
        <taxon>Pseudonocardiales</taxon>
        <taxon>Pseudonocardiaceae</taxon>
        <taxon>Actinoalloteichus</taxon>
    </lineage>
</organism>
<dbReference type="PANTHER" id="PTHR12526">
    <property type="entry name" value="GLYCOSYLTRANSFERASE"/>
    <property type="match status" value="1"/>
</dbReference>
<feature type="domain" description="Glycosyl transferase family 1" evidence="3">
    <location>
        <begin position="220"/>
        <end position="330"/>
    </location>
</feature>
<dbReference type="Proteomes" id="UP000185511">
    <property type="component" value="Chromosome"/>
</dbReference>
<dbReference type="AlphaFoldDB" id="A0AAC9L8M0"/>
<feature type="domain" description="Glycosyltransferase subfamily 4-like N-terminal" evidence="4">
    <location>
        <begin position="19"/>
        <end position="170"/>
    </location>
</feature>
<gene>
    <name evidence="5" type="ORF">UA74_05080</name>
</gene>
<dbReference type="Gene3D" id="3.40.50.2000">
    <property type="entry name" value="Glycogen Phosphorylase B"/>
    <property type="match status" value="2"/>
</dbReference>
<dbReference type="SUPFAM" id="SSF53756">
    <property type="entry name" value="UDP-Glycosyltransferase/glycogen phosphorylase"/>
    <property type="match status" value="1"/>
</dbReference>
<keyword evidence="2" id="KW-0808">Transferase</keyword>
<dbReference type="PANTHER" id="PTHR12526:SF635">
    <property type="entry name" value="GLYCOSYL TRANSFERASE GROUP 1"/>
    <property type="match status" value="1"/>
</dbReference>
<dbReference type="KEGG" id="acad:UA74_05080"/>
<evidence type="ECO:0000259" key="4">
    <source>
        <dbReference type="Pfam" id="PF13439"/>
    </source>
</evidence>
<keyword evidence="6" id="KW-1185">Reference proteome</keyword>